<keyword evidence="3 5" id="KW-1133">Transmembrane helix</keyword>
<dbReference type="EMBL" id="KV907501">
    <property type="protein sequence ID" value="OOF94574.1"/>
    <property type="molecule type" value="Genomic_DNA"/>
</dbReference>
<dbReference type="CDD" id="cd13965">
    <property type="entry name" value="PT_UbiA_3"/>
    <property type="match status" value="1"/>
</dbReference>
<accession>A0A1R3RJB5</accession>
<reference evidence="7" key="1">
    <citation type="journal article" date="2017" name="Genome Biol.">
        <title>Comparative genomics reveals high biological diversity and specific adaptations in the industrially and medically important fungal genus Aspergillus.</title>
        <authorList>
            <person name="de Vries R.P."/>
            <person name="Riley R."/>
            <person name="Wiebenga A."/>
            <person name="Aguilar-Osorio G."/>
            <person name="Amillis S."/>
            <person name="Uchima C.A."/>
            <person name="Anderluh G."/>
            <person name="Asadollahi M."/>
            <person name="Askin M."/>
            <person name="Barry K."/>
            <person name="Battaglia E."/>
            <person name="Bayram O."/>
            <person name="Benocci T."/>
            <person name="Braus-Stromeyer S.A."/>
            <person name="Caldana C."/>
            <person name="Canovas D."/>
            <person name="Cerqueira G.C."/>
            <person name="Chen F."/>
            <person name="Chen W."/>
            <person name="Choi C."/>
            <person name="Clum A."/>
            <person name="Dos Santos R.A."/>
            <person name="Damasio A.R."/>
            <person name="Diallinas G."/>
            <person name="Emri T."/>
            <person name="Fekete E."/>
            <person name="Flipphi M."/>
            <person name="Freyberg S."/>
            <person name="Gallo A."/>
            <person name="Gournas C."/>
            <person name="Habgood R."/>
            <person name="Hainaut M."/>
            <person name="Harispe M.L."/>
            <person name="Henrissat B."/>
            <person name="Hilden K.S."/>
            <person name="Hope R."/>
            <person name="Hossain A."/>
            <person name="Karabika E."/>
            <person name="Karaffa L."/>
            <person name="Karanyi Z."/>
            <person name="Krasevec N."/>
            <person name="Kuo A."/>
            <person name="Kusch H."/>
            <person name="LaButti K."/>
            <person name="Lagendijk E.L."/>
            <person name="Lapidus A."/>
            <person name="Levasseur A."/>
            <person name="Lindquist E."/>
            <person name="Lipzen A."/>
            <person name="Logrieco A.F."/>
            <person name="MacCabe A."/>
            <person name="Maekelae M.R."/>
            <person name="Malavazi I."/>
            <person name="Melin P."/>
            <person name="Meyer V."/>
            <person name="Mielnichuk N."/>
            <person name="Miskei M."/>
            <person name="Molnar A.P."/>
            <person name="Mule G."/>
            <person name="Ngan C.Y."/>
            <person name="Orejas M."/>
            <person name="Orosz E."/>
            <person name="Ouedraogo J.P."/>
            <person name="Overkamp K.M."/>
            <person name="Park H.-S."/>
            <person name="Perrone G."/>
            <person name="Piumi F."/>
            <person name="Punt P.J."/>
            <person name="Ram A.F."/>
            <person name="Ramon A."/>
            <person name="Rauscher S."/>
            <person name="Record E."/>
            <person name="Riano-Pachon D.M."/>
            <person name="Robert V."/>
            <person name="Roehrig J."/>
            <person name="Ruller R."/>
            <person name="Salamov A."/>
            <person name="Salih N.S."/>
            <person name="Samson R.A."/>
            <person name="Sandor E."/>
            <person name="Sanguinetti M."/>
            <person name="Schuetze T."/>
            <person name="Sepcic K."/>
            <person name="Shelest E."/>
            <person name="Sherlock G."/>
            <person name="Sophianopoulou V."/>
            <person name="Squina F.M."/>
            <person name="Sun H."/>
            <person name="Susca A."/>
            <person name="Todd R.B."/>
            <person name="Tsang A."/>
            <person name="Unkles S.E."/>
            <person name="van de Wiele N."/>
            <person name="van Rossen-Uffink D."/>
            <person name="Oliveira J.V."/>
            <person name="Vesth T.C."/>
            <person name="Visser J."/>
            <person name="Yu J.-H."/>
            <person name="Zhou M."/>
            <person name="Andersen M.R."/>
            <person name="Archer D.B."/>
            <person name="Baker S.E."/>
            <person name="Benoit I."/>
            <person name="Brakhage A.A."/>
            <person name="Braus G.H."/>
            <person name="Fischer R."/>
            <person name="Frisvad J.C."/>
            <person name="Goldman G.H."/>
            <person name="Houbraken J."/>
            <person name="Oakley B."/>
            <person name="Pocsi I."/>
            <person name="Scazzocchio C."/>
            <person name="Seiboth B."/>
            <person name="vanKuyk P.A."/>
            <person name="Wortman J."/>
            <person name="Dyer P.S."/>
            <person name="Grigoriev I.V."/>
        </authorList>
    </citation>
    <scope>NUCLEOTIDE SEQUENCE [LARGE SCALE GENOMIC DNA]</scope>
    <source>
        <strain evidence="7">ITEM 5010</strain>
    </source>
</reference>
<feature type="transmembrane region" description="Helical" evidence="5">
    <location>
        <begin position="255"/>
        <end position="277"/>
    </location>
</feature>
<dbReference type="InterPro" id="IPR000537">
    <property type="entry name" value="UbiA_prenyltransferase"/>
</dbReference>
<feature type="transmembrane region" description="Helical" evidence="5">
    <location>
        <begin position="283"/>
        <end position="300"/>
    </location>
</feature>
<dbReference type="GO" id="GO:0016020">
    <property type="term" value="C:membrane"/>
    <property type="evidence" value="ECO:0007669"/>
    <property type="project" value="UniProtKB-SubCell"/>
</dbReference>
<dbReference type="OMA" id="TTMQIQD"/>
<dbReference type="PANTHER" id="PTHR42723:SF1">
    <property type="entry name" value="CHLOROPHYLL SYNTHASE, CHLOROPLASTIC"/>
    <property type="match status" value="1"/>
</dbReference>
<evidence type="ECO:0000256" key="1">
    <source>
        <dbReference type="ARBA" id="ARBA00004141"/>
    </source>
</evidence>
<dbReference type="STRING" id="602072.A0A1R3RJB5"/>
<dbReference type="InterPro" id="IPR050475">
    <property type="entry name" value="Prenyltransferase_related"/>
</dbReference>
<evidence type="ECO:0000256" key="2">
    <source>
        <dbReference type="ARBA" id="ARBA00022692"/>
    </source>
</evidence>
<feature type="transmembrane region" description="Helical" evidence="5">
    <location>
        <begin position="312"/>
        <end position="329"/>
    </location>
</feature>
<organism evidence="6 7">
    <name type="scientific">Aspergillus carbonarius (strain ITEM 5010)</name>
    <dbReference type="NCBI Taxonomy" id="602072"/>
    <lineage>
        <taxon>Eukaryota</taxon>
        <taxon>Fungi</taxon>
        <taxon>Dikarya</taxon>
        <taxon>Ascomycota</taxon>
        <taxon>Pezizomycotina</taxon>
        <taxon>Eurotiomycetes</taxon>
        <taxon>Eurotiomycetidae</taxon>
        <taxon>Eurotiales</taxon>
        <taxon>Aspergillaceae</taxon>
        <taxon>Aspergillus</taxon>
        <taxon>Aspergillus subgen. Circumdati</taxon>
    </lineage>
</organism>
<evidence type="ECO:0000313" key="7">
    <source>
        <dbReference type="Proteomes" id="UP000188318"/>
    </source>
</evidence>
<comment type="subcellular location">
    <subcellularLocation>
        <location evidence="1">Membrane</location>
        <topology evidence="1">Multi-pass membrane protein</topology>
    </subcellularLocation>
</comment>
<dbReference type="PANTHER" id="PTHR42723">
    <property type="entry name" value="CHLOROPHYLL SYNTHASE"/>
    <property type="match status" value="1"/>
</dbReference>
<evidence type="ECO:0000256" key="3">
    <source>
        <dbReference type="ARBA" id="ARBA00022989"/>
    </source>
</evidence>
<feature type="transmembrane region" description="Helical" evidence="5">
    <location>
        <begin position="85"/>
        <end position="106"/>
    </location>
</feature>
<dbReference type="GO" id="GO:0016765">
    <property type="term" value="F:transferase activity, transferring alkyl or aryl (other than methyl) groups"/>
    <property type="evidence" value="ECO:0007669"/>
    <property type="project" value="InterPro"/>
</dbReference>
<keyword evidence="2 5" id="KW-0812">Transmembrane</keyword>
<protein>
    <submittedName>
        <fullName evidence="6">Uncharacterized protein</fullName>
    </submittedName>
</protein>
<feature type="transmembrane region" description="Helical" evidence="5">
    <location>
        <begin position="142"/>
        <end position="161"/>
    </location>
</feature>
<evidence type="ECO:0000256" key="4">
    <source>
        <dbReference type="ARBA" id="ARBA00023136"/>
    </source>
</evidence>
<dbReference type="Proteomes" id="UP000188318">
    <property type="component" value="Unassembled WGS sequence"/>
</dbReference>
<dbReference type="AlphaFoldDB" id="A0A1R3RJB5"/>
<dbReference type="VEuPathDB" id="FungiDB:ASPCADRAFT_507523"/>
<keyword evidence="7" id="KW-1185">Reference proteome</keyword>
<evidence type="ECO:0000256" key="5">
    <source>
        <dbReference type="SAM" id="Phobius"/>
    </source>
</evidence>
<dbReference type="Pfam" id="PF01040">
    <property type="entry name" value="UbiA"/>
    <property type="match status" value="1"/>
</dbReference>
<sequence>MLYRVIQSTSCLGCYINSQIESCSGQPKMKPTQEHPSLRLHHLPILIWHFTESNFPTFVIPNSLFGFLGALSGPALTTAPSPPSLVLLLCRLPLIVVFNWATVLIFDLANQRLPESILEDQLNKPWRPLPTHRISATQTRRLLLAAVPTVLALNYTLGVWHETTPILLLTWLYNDLKGGDEIIRDGIIAVAYGLYNTGSLRIACGDESQPSEQGYVWIGMVSGVILTTMQIQDLKDQAGDRARARQTVPLVLGEQWSRGLIGGFVMGWSGVCVWFWALPRWCYLLVGGVGGIVAMLVLHSRSVERDALAWRVWCAWLVGLYLLPCLRGVA</sequence>
<gene>
    <name evidence="6" type="ORF">ASPCADRAFT_507523</name>
</gene>
<keyword evidence="4 5" id="KW-0472">Membrane</keyword>
<evidence type="ECO:0000313" key="6">
    <source>
        <dbReference type="EMBL" id="OOF94574.1"/>
    </source>
</evidence>
<dbReference type="OrthoDB" id="434972at2759"/>
<name>A0A1R3RJB5_ASPC5</name>
<proteinExistence type="predicted"/>